<accession>A0A284RVF3</accession>
<dbReference type="EMBL" id="FUEG01000018">
    <property type="protein sequence ID" value="SJL12740.1"/>
    <property type="molecule type" value="Genomic_DNA"/>
</dbReference>
<organism evidence="1 2">
    <name type="scientific">Armillaria ostoyae</name>
    <name type="common">Armillaria root rot fungus</name>
    <dbReference type="NCBI Taxonomy" id="47428"/>
    <lineage>
        <taxon>Eukaryota</taxon>
        <taxon>Fungi</taxon>
        <taxon>Dikarya</taxon>
        <taxon>Basidiomycota</taxon>
        <taxon>Agaricomycotina</taxon>
        <taxon>Agaricomycetes</taxon>
        <taxon>Agaricomycetidae</taxon>
        <taxon>Agaricales</taxon>
        <taxon>Marasmiineae</taxon>
        <taxon>Physalacriaceae</taxon>
        <taxon>Armillaria</taxon>
    </lineage>
</organism>
<reference evidence="2" key="1">
    <citation type="journal article" date="2017" name="Nat. Ecol. Evol.">
        <title>Genome expansion and lineage-specific genetic innovations in the forest pathogenic fungi Armillaria.</title>
        <authorList>
            <person name="Sipos G."/>
            <person name="Prasanna A.N."/>
            <person name="Walter M.C."/>
            <person name="O'Connor E."/>
            <person name="Balint B."/>
            <person name="Krizsan K."/>
            <person name="Kiss B."/>
            <person name="Hess J."/>
            <person name="Varga T."/>
            <person name="Slot J."/>
            <person name="Riley R."/>
            <person name="Boka B."/>
            <person name="Rigling D."/>
            <person name="Barry K."/>
            <person name="Lee J."/>
            <person name="Mihaltcheva S."/>
            <person name="LaButti K."/>
            <person name="Lipzen A."/>
            <person name="Waldron R."/>
            <person name="Moloney N.M."/>
            <person name="Sperisen C."/>
            <person name="Kredics L."/>
            <person name="Vagvoelgyi C."/>
            <person name="Patrignani A."/>
            <person name="Fitzpatrick D."/>
            <person name="Nagy I."/>
            <person name="Doyle S."/>
            <person name="Anderson J.B."/>
            <person name="Grigoriev I.V."/>
            <person name="Gueldener U."/>
            <person name="Muensterkoetter M."/>
            <person name="Nagy L.G."/>
        </authorList>
    </citation>
    <scope>NUCLEOTIDE SEQUENCE [LARGE SCALE GENOMIC DNA]</scope>
    <source>
        <strain evidence="2">C18/9</strain>
    </source>
</reference>
<evidence type="ECO:0000313" key="2">
    <source>
        <dbReference type="Proteomes" id="UP000219338"/>
    </source>
</evidence>
<evidence type="ECO:0000313" key="1">
    <source>
        <dbReference type="EMBL" id="SJL12740.1"/>
    </source>
</evidence>
<protein>
    <submittedName>
        <fullName evidence="1">Uncharacterized protein</fullName>
    </submittedName>
</protein>
<name>A0A284RVF3_ARMOS</name>
<dbReference type="AlphaFoldDB" id="A0A284RVF3"/>
<dbReference type="STRING" id="47428.A0A284RVF3"/>
<sequence>MQQILSGMSSDQLQDANRLCPFPVKRRLIIRDLGFIDGDPAEQDFHDSLCDIETWMLYPIAIYEQCSFCIAHGRRCLHTNAGVLPPRCRQCCIYNLVCSKESTAVASTTLAAAFTDAAGPEGVYRV</sequence>
<gene>
    <name evidence="1" type="ORF">ARMOST_16171</name>
</gene>
<keyword evidence="2" id="KW-1185">Reference proteome</keyword>
<dbReference type="Proteomes" id="UP000219338">
    <property type="component" value="Unassembled WGS sequence"/>
</dbReference>
<proteinExistence type="predicted"/>